<dbReference type="GO" id="GO:0016301">
    <property type="term" value="F:kinase activity"/>
    <property type="evidence" value="ECO:0007669"/>
    <property type="project" value="UniProtKB-KW"/>
</dbReference>
<keyword evidence="2" id="KW-0808">Transferase</keyword>
<keyword evidence="3" id="KW-1185">Reference proteome</keyword>
<dbReference type="EMBL" id="BRZM01000674">
    <property type="protein sequence ID" value="GLD71610.1"/>
    <property type="molecule type" value="Genomic_DNA"/>
</dbReference>
<reference evidence="2" key="1">
    <citation type="submission" date="2022-08" db="EMBL/GenBank/DDBJ databases">
        <title>Genome sequencing of akame (Lates japonicus).</title>
        <authorList>
            <person name="Hashiguchi Y."/>
            <person name="Takahashi H."/>
        </authorList>
    </citation>
    <scope>NUCLEOTIDE SEQUENCE</scope>
    <source>
        <strain evidence="2">Kochi</strain>
    </source>
</reference>
<organism evidence="2 3">
    <name type="scientific">Lates japonicus</name>
    <name type="common">Japanese lates</name>
    <dbReference type="NCBI Taxonomy" id="270547"/>
    <lineage>
        <taxon>Eukaryota</taxon>
        <taxon>Metazoa</taxon>
        <taxon>Chordata</taxon>
        <taxon>Craniata</taxon>
        <taxon>Vertebrata</taxon>
        <taxon>Euteleostomi</taxon>
        <taxon>Actinopterygii</taxon>
        <taxon>Neopterygii</taxon>
        <taxon>Teleostei</taxon>
        <taxon>Neoteleostei</taxon>
        <taxon>Acanthomorphata</taxon>
        <taxon>Carangaria</taxon>
        <taxon>Carangaria incertae sedis</taxon>
        <taxon>Centropomidae</taxon>
        <taxon>Lates</taxon>
    </lineage>
</organism>
<accession>A0AAD3RKU0</accession>
<evidence type="ECO:0000256" key="1">
    <source>
        <dbReference type="SAM" id="MobiDB-lite"/>
    </source>
</evidence>
<dbReference type="Proteomes" id="UP001279410">
    <property type="component" value="Unassembled WGS sequence"/>
</dbReference>
<comment type="caution">
    <text evidence="2">The sequence shown here is derived from an EMBL/GenBank/DDBJ whole genome shotgun (WGS) entry which is preliminary data.</text>
</comment>
<keyword evidence="2" id="KW-0418">Kinase</keyword>
<name>A0AAD3RKU0_LATJO</name>
<proteinExistence type="predicted"/>
<feature type="compositionally biased region" description="Basic residues" evidence="1">
    <location>
        <begin position="88"/>
        <end position="101"/>
    </location>
</feature>
<gene>
    <name evidence="2" type="ORF">AKAME5_002293200</name>
</gene>
<dbReference type="AlphaFoldDB" id="A0AAD3RKU0"/>
<evidence type="ECO:0000313" key="3">
    <source>
        <dbReference type="Proteomes" id="UP001279410"/>
    </source>
</evidence>
<feature type="region of interest" description="Disordered" evidence="1">
    <location>
        <begin position="65"/>
        <end position="119"/>
    </location>
</feature>
<protein>
    <submittedName>
        <fullName evidence="2">Inactive tyrosine-protein kinase PEAK1</fullName>
    </submittedName>
</protein>
<sequence length="119" mass="13286">MMSFRPILIYEMLHRLNPFEETPELKEREYTWLTHATAGSDHLFTGLQQLASYYHSQPSERIRCPRSGLPAVPPVGPSGGLPGSRLAAVHRPHVSHCHQRGHPPELAGPEADTNDDQVC</sequence>
<evidence type="ECO:0000313" key="2">
    <source>
        <dbReference type="EMBL" id="GLD71610.1"/>
    </source>
</evidence>